<feature type="domain" description="SnoaL-like" evidence="1">
    <location>
        <begin position="11"/>
        <end position="105"/>
    </location>
</feature>
<dbReference type="InterPro" id="IPR032710">
    <property type="entry name" value="NTF2-like_dom_sf"/>
</dbReference>
<dbReference type="RefSeq" id="WP_222405031.1">
    <property type="nucleotide sequence ID" value="NZ_JAHVKP010000001.1"/>
</dbReference>
<sequence length="114" mass="12777">MTHEIRALTHAYITAFDSRDIEGIAALMHEQFVLTDPENVALGPRANVLEFISDLFDRAGNSLSFQSQTVLVDGTYSAIEFDLTIGNDSFEGIDLIEWKDGRMVSMRAHLTQRT</sequence>
<dbReference type="InterPro" id="IPR037401">
    <property type="entry name" value="SnoaL-like"/>
</dbReference>
<evidence type="ECO:0000313" key="3">
    <source>
        <dbReference type="Proteomes" id="UP000824927"/>
    </source>
</evidence>
<name>A0A9Q3S0R6_9SPHN</name>
<dbReference type="EMBL" id="JAHVKP010000001">
    <property type="protein sequence ID" value="MBY6218105.1"/>
    <property type="molecule type" value="Genomic_DNA"/>
</dbReference>
<dbReference type="Proteomes" id="UP000824927">
    <property type="component" value="Unassembled WGS sequence"/>
</dbReference>
<reference evidence="2" key="1">
    <citation type="submission" date="2021-06" db="EMBL/GenBank/DDBJ databases">
        <title>50 bacteria genomes isolated from Dapeng, Shenzhen, China.</title>
        <authorList>
            <person name="Zheng W."/>
            <person name="Yu S."/>
            <person name="Huang Y."/>
        </authorList>
    </citation>
    <scope>NUCLEOTIDE SEQUENCE</scope>
    <source>
        <strain evidence="2">DP4N28-2</strain>
    </source>
</reference>
<evidence type="ECO:0000259" key="1">
    <source>
        <dbReference type="Pfam" id="PF12680"/>
    </source>
</evidence>
<dbReference type="Gene3D" id="3.10.450.50">
    <property type="match status" value="1"/>
</dbReference>
<dbReference type="Pfam" id="PF12680">
    <property type="entry name" value="SnoaL_2"/>
    <property type="match status" value="1"/>
</dbReference>
<comment type="caution">
    <text evidence="2">The sequence shown here is derived from an EMBL/GenBank/DDBJ whole genome shotgun (WGS) entry which is preliminary data.</text>
</comment>
<proteinExistence type="predicted"/>
<dbReference type="AlphaFoldDB" id="A0A9Q3S0R6"/>
<accession>A0A9Q3S0R6</accession>
<gene>
    <name evidence="2" type="ORF">KUV31_07080</name>
</gene>
<protein>
    <submittedName>
        <fullName evidence="2">Nuclear transport factor 2 family protein</fullName>
    </submittedName>
</protein>
<organism evidence="2 3">
    <name type="scientific">Qipengyuania aquimaris</name>
    <dbReference type="NCBI Taxonomy" id="255984"/>
    <lineage>
        <taxon>Bacteria</taxon>
        <taxon>Pseudomonadati</taxon>
        <taxon>Pseudomonadota</taxon>
        <taxon>Alphaproteobacteria</taxon>
        <taxon>Sphingomonadales</taxon>
        <taxon>Erythrobacteraceae</taxon>
        <taxon>Qipengyuania</taxon>
    </lineage>
</organism>
<dbReference type="SUPFAM" id="SSF54427">
    <property type="entry name" value="NTF2-like"/>
    <property type="match status" value="1"/>
</dbReference>
<evidence type="ECO:0000313" key="2">
    <source>
        <dbReference type="EMBL" id="MBY6218105.1"/>
    </source>
</evidence>